<feature type="non-terminal residue" evidence="2">
    <location>
        <position position="1"/>
    </location>
</feature>
<evidence type="ECO:0000313" key="2">
    <source>
        <dbReference type="EMBL" id="EYU23313.1"/>
    </source>
</evidence>
<feature type="domain" description="F-box" evidence="1">
    <location>
        <begin position="9"/>
        <end position="56"/>
    </location>
</feature>
<dbReference type="InterPro" id="IPR036047">
    <property type="entry name" value="F-box-like_dom_sf"/>
</dbReference>
<evidence type="ECO:0000313" key="3">
    <source>
        <dbReference type="Proteomes" id="UP000030748"/>
    </source>
</evidence>
<dbReference type="InterPro" id="IPR001810">
    <property type="entry name" value="F-box_dom"/>
</dbReference>
<dbReference type="SUPFAM" id="SSF81383">
    <property type="entry name" value="F-box domain"/>
    <property type="match status" value="1"/>
</dbReference>
<dbReference type="EMBL" id="KI632162">
    <property type="protein sequence ID" value="EYU23313.1"/>
    <property type="molecule type" value="Genomic_DNA"/>
</dbReference>
<reference evidence="2 3" key="1">
    <citation type="journal article" date="2013" name="Proc. Natl. Acad. Sci. U.S.A.">
        <title>Fine-scale variation in meiotic recombination in Mimulus inferred from population shotgun sequencing.</title>
        <authorList>
            <person name="Hellsten U."/>
            <person name="Wright K.M."/>
            <person name="Jenkins J."/>
            <person name="Shu S."/>
            <person name="Yuan Y."/>
            <person name="Wessler S.R."/>
            <person name="Schmutz J."/>
            <person name="Willis J.H."/>
            <person name="Rokhsar D.S."/>
        </authorList>
    </citation>
    <scope>NUCLEOTIDE SEQUENCE [LARGE SCALE GENOMIC DNA]</scope>
    <source>
        <strain evidence="3">cv. DUN x IM62</strain>
    </source>
</reference>
<sequence length="367" mass="41812">GSCKRKSSSTNIESLPDELMFEILLHLPADDIYGGAAFVCKKWRDLTRDRNFINEHIHRSTPGLVVQFQRQTENAVFLAMRRGRFEISKFSNYNFKHLLRASCNGLLIECDTANGCASFVVNPSTNRRLRIPPGYYSSIAYASASMSYKVVSGSTQYDKPEELGCVIWTVGVDKSWRTVCTEHLSLATRRILNTTPLTTEGFVHWSSPESGHILTLNIETEVITEIPVPKGYERGWKFYLSTGTSLTFLTAMGWFSFEVWELRQETGEWTKLHDIELDCQVLGFVYLNRLIDFSLVPLAPPNCSTATVNPVGWLNCKEALVLHAFPTRLCFVHIVRTREIDFFELGHDFDSYNFIAHRNSLVRLGRC</sequence>
<proteinExistence type="predicted"/>
<gene>
    <name evidence="2" type="ORF">MIMGU_mgv1a024395mg</name>
</gene>
<dbReference type="Gene3D" id="1.20.1280.50">
    <property type="match status" value="1"/>
</dbReference>
<dbReference type="AlphaFoldDB" id="A0A022Q7X2"/>
<dbReference type="Proteomes" id="UP000030748">
    <property type="component" value="Unassembled WGS sequence"/>
</dbReference>
<name>A0A022Q7X2_ERYGU</name>
<dbReference type="SMART" id="SM00256">
    <property type="entry name" value="FBOX"/>
    <property type="match status" value="1"/>
</dbReference>
<dbReference type="PROSITE" id="PS50181">
    <property type="entry name" value="FBOX"/>
    <property type="match status" value="1"/>
</dbReference>
<accession>A0A022Q7X2</accession>
<dbReference type="PANTHER" id="PTHR31672:SF11">
    <property type="entry name" value="F-BOX PROTEIN CPR1-LIKE ISOFORM X2"/>
    <property type="match status" value="1"/>
</dbReference>
<keyword evidence="3" id="KW-1185">Reference proteome</keyword>
<evidence type="ECO:0000259" key="1">
    <source>
        <dbReference type="PROSITE" id="PS50181"/>
    </source>
</evidence>
<dbReference type="InterPro" id="IPR050796">
    <property type="entry name" value="SCF_F-box_component"/>
</dbReference>
<protein>
    <recommendedName>
        <fullName evidence="1">F-box domain-containing protein</fullName>
    </recommendedName>
</protein>
<dbReference type="Pfam" id="PF00646">
    <property type="entry name" value="F-box"/>
    <property type="match status" value="1"/>
</dbReference>
<dbReference type="PANTHER" id="PTHR31672">
    <property type="entry name" value="BNACNNG10540D PROTEIN"/>
    <property type="match status" value="1"/>
</dbReference>
<organism evidence="2 3">
    <name type="scientific">Erythranthe guttata</name>
    <name type="common">Yellow monkey flower</name>
    <name type="synonym">Mimulus guttatus</name>
    <dbReference type="NCBI Taxonomy" id="4155"/>
    <lineage>
        <taxon>Eukaryota</taxon>
        <taxon>Viridiplantae</taxon>
        <taxon>Streptophyta</taxon>
        <taxon>Embryophyta</taxon>
        <taxon>Tracheophyta</taxon>
        <taxon>Spermatophyta</taxon>
        <taxon>Magnoliopsida</taxon>
        <taxon>eudicotyledons</taxon>
        <taxon>Gunneridae</taxon>
        <taxon>Pentapetalae</taxon>
        <taxon>asterids</taxon>
        <taxon>lamiids</taxon>
        <taxon>Lamiales</taxon>
        <taxon>Phrymaceae</taxon>
        <taxon>Erythranthe</taxon>
    </lineage>
</organism>